<gene>
    <name evidence="3" type="ORF">IB285_14275</name>
</gene>
<feature type="transmembrane region" description="Helical" evidence="1">
    <location>
        <begin position="85"/>
        <end position="103"/>
    </location>
</feature>
<dbReference type="EMBL" id="JACXLC010000001">
    <property type="protein sequence ID" value="MBD2843424.1"/>
    <property type="molecule type" value="Genomic_DNA"/>
</dbReference>
<name>A0ABR8KYA0_9SPHN</name>
<keyword evidence="1" id="KW-1133">Transmembrane helix</keyword>
<keyword evidence="3" id="KW-0813">Transport</keyword>
<reference evidence="3 4" key="1">
    <citation type="submission" date="2020-09" db="EMBL/GenBank/DDBJ databases">
        <authorList>
            <person name="Yoon J.-W."/>
        </authorList>
    </citation>
    <scope>NUCLEOTIDE SEQUENCE [LARGE SCALE GENOMIC DNA]</scope>
    <source>
        <strain evidence="3 4">KMU-140</strain>
    </source>
</reference>
<proteinExistence type="predicted"/>
<protein>
    <submittedName>
        <fullName evidence="3">Two pore domain potassium channel family protein</fullName>
    </submittedName>
</protein>
<dbReference type="Pfam" id="PF07885">
    <property type="entry name" value="Ion_trans_2"/>
    <property type="match status" value="1"/>
</dbReference>
<keyword evidence="4" id="KW-1185">Reference proteome</keyword>
<keyword evidence="1" id="KW-0812">Transmembrane</keyword>
<keyword evidence="1" id="KW-0472">Membrane</keyword>
<feature type="transmembrane region" description="Helical" evidence="1">
    <location>
        <begin position="43"/>
        <end position="65"/>
    </location>
</feature>
<keyword evidence="3" id="KW-0407">Ion channel</keyword>
<dbReference type="Proteomes" id="UP000635384">
    <property type="component" value="Unassembled WGS sequence"/>
</dbReference>
<dbReference type="RefSeq" id="WP_190788784.1">
    <property type="nucleotide sequence ID" value="NZ_JACXLC010000001.1"/>
</dbReference>
<dbReference type="InterPro" id="IPR013099">
    <property type="entry name" value="K_chnl_dom"/>
</dbReference>
<sequence>MTAIAFAALLIAATILIHYEILRFTSRGATDLHVHPRMRLWMMLTAAVISHVLHVALYACTYILLEDVFEVGAIAGPKAGKFDDAFYFSITSYTTLGIGDLYPTGQIRLLSGVEALNGLVMVTWTASMTYLHMERFWTIHLTDNRGSDE</sequence>
<organism evidence="3 4">
    <name type="scientific">Erythrobacter rubeus</name>
    <dbReference type="NCBI Taxonomy" id="2760803"/>
    <lineage>
        <taxon>Bacteria</taxon>
        <taxon>Pseudomonadati</taxon>
        <taxon>Pseudomonadota</taxon>
        <taxon>Alphaproteobacteria</taxon>
        <taxon>Sphingomonadales</taxon>
        <taxon>Erythrobacteraceae</taxon>
        <taxon>Erythrobacter/Porphyrobacter group</taxon>
        <taxon>Erythrobacter</taxon>
    </lineage>
</organism>
<keyword evidence="3" id="KW-0406">Ion transport</keyword>
<evidence type="ECO:0000259" key="2">
    <source>
        <dbReference type="Pfam" id="PF07885"/>
    </source>
</evidence>
<evidence type="ECO:0000313" key="4">
    <source>
        <dbReference type="Proteomes" id="UP000635384"/>
    </source>
</evidence>
<accession>A0ABR8KYA0</accession>
<dbReference type="Gene3D" id="1.10.287.70">
    <property type="match status" value="1"/>
</dbReference>
<evidence type="ECO:0000256" key="1">
    <source>
        <dbReference type="SAM" id="Phobius"/>
    </source>
</evidence>
<evidence type="ECO:0000313" key="3">
    <source>
        <dbReference type="EMBL" id="MBD2843424.1"/>
    </source>
</evidence>
<feature type="transmembrane region" description="Helical" evidence="1">
    <location>
        <begin position="6"/>
        <end position="22"/>
    </location>
</feature>
<dbReference type="SUPFAM" id="SSF81324">
    <property type="entry name" value="Voltage-gated potassium channels"/>
    <property type="match status" value="1"/>
</dbReference>
<comment type="caution">
    <text evidence="3">The sequence shown here is derived from an EMBL/GenBank/DDBJ whole genome shotgun (WGS) entry which is preliminary data.</text>
</comment>
<feature type="transmembrane region" description="Helical" evidence="1">
    <location>
        <begin position="115"/>
        <end position="133"/>
    </location>
</feature>
<feature type="domain" description="Potassium channel" evidence="2">
    <location>
        <begin position="78"/>
        <end position="127"/>
    </location>
</feature>
<dbReference type="GO" id="GO:0034220">
    <property type="term" value="P:monoatomic ion transmembrane transport"/>
    <property type="evidence" value="ECO:0007669"/>
    <property type="project" value="UniProtKB-KW"/>
</dbReference>